<organism evidence="1">
    <name type="scientific">Rhizophora mucronata</name>
    <name type="common">Asiatic mangrove</name>
    <dbReference type="NCBI Taxonomy" id="61149"/>
    <lineage>
        <taxon>Eukaryota</taxon>
        <taxon>Viridiplantae</taxon>
        <taxon>Streptophyta</taxon>
        <taxon>Embryophyta</taxon>
        <taxon>Tracheophyta</taxon>
        <taxon>Spermatophyta</taxon>
        <taxon>Magnoliopsida</taxon>
        <taxon>eudicotyledons</taxon>
        <taxon>Gunneridae</taxon>
        <taxon>Pentapetalae</taxon>
        <taxon>rosids</taxon>
        <taxon>fabids</taxon>
        <taxon>Malpighiales</taxon>
        <taxon>Rhizophoraceae</taxon>
        <taxon>Rhizophora</taxon>
    </lineage>
</organism>
<proteinExistence type="predicted"/>
<name>A0A2P2IUY1_RHIMU</name>
<sequence length="16" mass="1875">MLCLDNFLEFTGQRTS</sequence>
<evidence type="ECO:0000313" key="1">
    <source>
        <dbReference type="EMBL" id="MBW85018.1"/>
    </source>
</evidence>
<dbReference type="EMBL" id="GGEC01004535">
    <property type="protein sequence ID" value="MBW85018.1"/>
    <property type="molecule type" value="Transcribed_RNA"/>
</dbReference>
<protein>
    <submittedName>
        <fullName evidence="1">Uncharacterized protein</fullName>
    </submittedName>
</protein>
<reference evidence="1" key="1">
    <citation type="submission" date="2018-02" db="EMBL/GenBank/DDBJ databases">
        <title>Rhizophora mucronata_Transcriptome.</title>
        <authorList>
            <person name="Meera S.P."/>
            <person name="Sreeshan A."/>
            <person name="Augustine A."/>
        </authorList>
    </citation>
    <scope>NUCLEOTIDE SEQUENCE</scope>
    <source>
        <tissue evidence="1">Leaf</tissue>
    </source>
</reference>
<dbReference type="AlphaFoldDB" id="A0A2P2IUY1"/>
<accession>A0A2P2IUY1</accession>